<dbReference type="AlphaFoldDB" id="A0AB34KGE2"/>
<evidence type="ECO:0000259" key="1">
    <source>
        <dbReference type="PROSITE" id="PS50181"/>
    </source>
</evidence>
<protein>
    <recommendedName>
        <fullName evidence="1">F-box domain-containing protein</fullName>
    </recommendedName>
</protein>
<dbReference type="Gene3D" id="1.20.1280.50">
    <property type="match status" value="1"/>
</dbReference>
<dbReference type="GeneID" id="96010087"/>
<organism evidence="2 3">
    <name type="scientific">Cladosporium halotolerans</name>
    <dbReference type="NCBI Taxonomy" id="1052096"/>
    <lineage>
        <taxon>Eukaryota</taxon>
        <taxon>Fungi</taxon>
        <taxon>Dikarya</taxon>
        <taxon>Ascomycota</taxon>
        <taxon>Pezizomycotina</taxon>
        <taxon>Dothideomycetes</taxon>
        <taxon>Dothideomycetidae</taxon>
        <taxon>Cladosporiales</taxon>
        <taxon>Cladosporiaceae</taxon>
        <taxon>Cladosporium</taxon>
    </lineage>
</organism>
<comment type="caution">
    <text evidence="2">The sequence shown here is derived from an EMBL/GenBank/DDBJ whole genome shotgun (WGS) entry which is preliminary data.</text>
</comment>
<dbReference type="SUPFAM" id="SSF81383">
    <property type="entry name" value="F-box domain"/>
    <property type="match status" value="1"/>
</dbReference>
<dbReference type="EMBL" id="JAAQHG020000043">
    <property type="protein sequence ID" value="KAL1582847.1"/>
    <property type="molecule type" value="Genomic_DNA"/>
</dbReference>
<proteinExistence type="predicted"/>
<gene>
    <name evidence="2" type="ORF">WHR41_08645</name>
</gene>
<feature type="domain" description="F-box" evidence="1">
    <location>
        <begin position="8"/>
        <end position="45"/>
    </location>
</feature>
<dbReference type="Proteomes" id="UP000803884">
    <property type="component" value="Unassembled WGS sequence"/>
</dbReference>
<keyword evidence="3" id="KW-1185">Reference proteome</keyword>
<accession>A0AB34KGE2</accession>
<dbReference type="InterPro" id="IPR036047">
    <property type="entry name" value="F-box-like_dom_sf"/>
</dbReference>
<dbReference type="RefSeq" id="XP_069225954.1">
    <property type="nucleotide sequence ID" value="XM_069377249.1"/>
</dbReference>
<name>A0AB34KGE2_9PEZI</name>
<dbReference type="PROSITE" id="PS50181">
    <property type="entry name" value="FBOX"/>
    <property type="match status" value="1"/>
</dbReference>
<sequence length="339" mass="37823">MADHTASAKGILTLPNELLLNIFGILNTRDLLPLTPTCRHFHSLILRLIHGRLQIAAGLDGHLLYLECHHPSARLTAPPMFCSTLGTPGLDSLLSDINDPDRYLGQVQKMGSLYSRFKPERNEPELKVARRHPAGDVPGSRTWQDTTIRPAIRDEDNVVRDTITVDAHELFSQLVTVAYLAKRETTRGLLCSLQEVAEGTIRVWRDWLTRNCESRSFTDQSTVVIHHGESKSAGASKDKKRIDSVVDGGDPTKDPRVLWINTQGEHVGIKLKVTKQKQRATNLPLLYSSDVELSVTYAVEFEEVSIRTTNLLLKLEEAEQQQSNDTGQAIIFGSFRSAS</sequence>
<dbReference type="CDD" id="cd09917">
    <property type="entry name" value="F-box_SF"/>
    <property type="match status" value="1"/>
</dbReference>
<evidence type="ECO:0000313" key="3">
    <source>
        <dbReference type="Proteomes" id="UP000803884"/>
    </source>
</evidence>
<dbReference type="Pfam" id="PF12937">
    <property type="entry name" value="F-box-like"/>
    <property type="match status" value="1"/>
</dbReference>
<evidence type="ECO:0000313" key="2">
    <source>
        <dbReference type="EMBL" id="KAL1582847.1"/>
    </source>
</evidence>
<reference evidence="2 3" key="1">
    <citation type="journal article" date="2020" name="Microbiol. Resour. Announc.">
        <title>Draft Genome Sequence of a Cladosporium Species Isolated from the Mesophotic Ascidian Didemnum maculosum.</title>
        <authorList>
            <person name="Gioti A."/>
            <person name="Siaperas R."/>
            <person name="Nikolaivits E."/>
            <person name="Le Goff G."/>
            <person name="Ouazzani J."/>
            <person name="Kotoulas G."/>
            <person name="Topakas E."/>
        </authorList>
    </citation>
    <scope>NUCLEOTIDE SEQUENCE [LARGE SCALE GENOMIC DNA]</scope>
    <source>
        <strain evidence="2 3">TM138-S3</strain>
    </source>
</reference>
<dbReference type="InterPro" id="IPR001810">
    <property type="entry name" value="F-box_dom"/>
</dbReference>